<accession>A0A9N9CGI4</accession>
<feature type="non-terminal residue" evidence="1">
    <location>
        <position position="186"/>
    </location>
</feature>
<name>A0A9N9CGI4_FUNMO</name>
<gene>
    <name evidence="1" type="ORF">FMOSSE_LOCUS8948</name>
</gene>
<organism evidence="1 2">
    <name type="scientific">Funneliformis mosseae</name>
    <name type="common">Endomycorrhizal fungus</name>
    <name type="synonym">Glomus mosseae</name>
    <dbReference type="NCBI Taxonomy" id="27381"/>
    <lineage>
        <taxon>Eukaryota</taxon>
        <taxon>Fungi</taxon>
        <taxon>Fungi incertae sedis</taxon>
        <taxon>Mucoromycota</taxon>
        <taxon>Glomeromycotina</taxon>
        <taxon>Glomeromycetes</taxon>
        <taxon>Glomerales</taxon>
        <taxon>Glomeraceae</taxon>
        <taxon>Funneliformis</taxon>
    </lineage>
</organism>
<evidence type="ECO:0000313" key="2">
    <source>
        <dbReference type="Proteomes" id="UP000789375"/>
    </source>
</evidence>
<comment type="caution">
    <text evidence="1">The sequence shown here is derived from an EMBL/GenBank/DDBJ whole genome shotgun (WGS) entry which is preliminary data.</text>
</comment>
<sequence length="186" mass="21905">MDLQKPEKDFVYRKFEAREKDNFEFVELNSFWNVEADFDKDFYYCLCIRCYQDAIDFDKETIKETIIEEISSDESEELDESATKTNTLKRSLMQDTNVKAVTKETSKQFNQKKQKISIPLKTLIENNSGSQPTIIYQMSQPTPSPMYNSCQHGYYNSCKQISSQFNHQDTLKNLQFNSIKDFLTQL</sequence>
<dbReference type="AlphaFoldDB" id="A0A9N9CGI4"/>
<proteinExistence type="predicted"/>
<dbReference type="Proteomes" id="UP000789375">
    <property type="component" value="Unassembled WGS sequence"/>
</dbReference>
<dbReference type="EMBL" id="CAJVPP010002463">
    <property type="protein sequence ID" value="CAG8600997.1"/>
    <property type="molecule type" value="Genomic_DNA"/>
</dbReference>
<reference evidence="1" key="1">
    <citation type="submission" date="2021-06" db="EMBL/GenBank/DDBJ databases">
        <authorList>
            <person name="Kallberg Y."/>
            <person name="Tangrot J."/>
            <person name="Rosling A."/>
        </authorList>
    </citation>
    <scope>NUCLEOTIDE SEQUENCE</scope>
    <source>
        <strain evidence="1">87-6 pot B 2015</strain>
    </source>
</reference>
<evidence type="ECO:0000313" key="1">
    <source>
        <dbReference type="EMBL" id="CAG8600997.1"/>
    </source>
</evidence>
<keyword evidence="2" id="KW-1185">Reference proteome</keyword>
<protein>
    <submittedName>
        <fullName evidence="1">10366_t:CDS:1</fullName>
    </submittedName>
</protein>